<dbReference type="Gene3D" id="2.30.30.110">
    <property type="match status" value="1"/>
</dbReference>
<dbReference type="GO" id="GO:0003677">
    <property type="term" value="F:DNA binding"/>
    <property type="evidence" value="ECO:0007669"/>
    <property type="project" value="InterPro"/>
</dbReference>
<dbReference type="InterPro" id="IPR011067">
    <property type="entry name" value="Plasmid_toxin/cell-grow_inhib"/>
</dbReference>
<dbReference type="SUPFAM" id="SSF50118">
    <property type="entry name" value="Cell growth inhibitor/plasmid maintenance toxic component"/>
    <property type="match status" value="1"/>
</dbReference>
<dbReference type="AlphaFoldDB" id="A0A3C1KPK2"/>
<comment type="caution">
    <text evidence="1">The sequence shown here is derived from an EMBL/GenBank/DDBJ whole genome shotgun (WGS) entry which is preliminary data.</text>
</comment>
<evidence type="ECO:0000313" key="2">
    <source>
        <dbReference type="Proteomes" id="UP000259273"/>
    </source>
</evidence>
<protein>
    <submittedName>
        <fullName evidence="1">Type II toxin-antitoxin system PemK/MazF family toxin</fullName>
    </submittedName>
</protein>
<dbReference type="Pfam" id="PF02452">
    <property type="entry name" value="PemK_toxin"/>
    <property type="match status" value="1"/>
</dbReference>
<name>A0A3C1KPK2_9GAMM</name>
<accession>A0A3C1KPK2</accession>
<dbReference type="InterPro" id="IPR003477">
    <property type="entry name" value="PemK-like"/>
</dbReference>
<sequence length="134" mass="15118">MALKYPPRPGAVLKCDYRGGFEPPEMVKTRCVVVISPRFPKRKGLATVVPLSTTPPRPVMGYHCTIRFDPPLPRPFDGIEKWVKADMIATVSEDRLSALFSKVDGKRIFDNRKVSDEDLARIRECVRFAIGDVD</sequence>
<reference evidence="1 2" key="1">
    <citation type="journal article" date="2018" name="Nat. Biotechnol.">
        <title>A standardized bacterial taxonomy based on genome phylogeny substantially revises the tree of life.</title>
        <authorList>
            <person name="Parks D.H."/>
            <person name="Chuvochina M."/>
            <person name="Waite D.W."/>
            <person name="Rinke C."/>
            <person name="Skarshewski A."/>
            <person name="Chaumeil P.A."/>
            <person name="Hugenholtz P."/>
        </authorList>
    </citation>
    <scope>NUCLEOTIDE SEQUENCE [LARGE SCALE GENOMIC DNA]</scope>
    <source>
        <strain evidence="1">UBA9158</strain>
    </source>
</reference>
<organism evidence="1 2">
    <name type="scientific">Haliea salexigens</name>
    <dbReference type="NCBI Taxonomy" id="287487"/>
    <lineage>
        <taxon>Bacteria</taxon>
        <taxon>Pseudomonadati</taxon>
        <taxon>Pseudomonadota</taxon>
        <taxon>Gammaproteobacteria</taxon>
        <taxon>Cellvibrionales</taxon>
        <taxon>Halieaceae</taxon>
        <taxon>Haliea</taxon>
    </lineage>
</organism>
<evidence type="ECO:0000313" key="1">
    <source>
        <dbReference type="EMBL" id="HAN28393.1"/>
    </source>
</evidence>
<dbReference type="EMBL" id="DMND01000161">
    <property type="protein sequence ID" value="HAN28393.1"/>
    <property type="molecule type" value="Genomic_DNA"/>
</dbReference>
<gene>
    <name evidence="1" type="ORF">DCP75_11870</name>
</gene>
<dbReference type="Proteomes" id="UP000259273">
    <property type="component" value="Unassembled WGS sequence"/>
</dbReference>
<proteinExistence type="predicted"/>